<comment type="caution">
    <text evidence="3">The sequence shown here is derived from an EMBL/GenBank/DDBJ whole genome shotgun (WGS) entry which is preliminary data.</text>
</comment>
<gene>
    <name evidence="3" type="ORF">PQR66_38670</name>
</gene>
<dbReference type="InterPro" id="IPR032710">
    <property type="entry name" value="NTF2-like_dom_sf"/>
</dbReference>
<dbReference type="Proteomes" id="UP001629249">
    <property type="component" value="Unassembled WGS sequence"/>
</dbReference>
<organism evidence="3 4">
    <name type="scientific">Paraburkholderia agricolaris</name>
    <dbReference type="NCBI Taxonomy" id="2152888"/>
    <lineage>
        <taxon>Bacteria</taxon>
        <taxon>Pseudomonadati</taxon>
        <taxon>Pseudomonadota</taxon>
        <taxon>Betaproteobacteria</taxon>
        <taxon>Burkholderiales</taxon>
        <taxon>Burkholderiaceae</taxon>
        <taxon>Paraburkholderia</taxon>
    </lineage>
</organism>
<dbReference type="InterPro" id="IPR000391">
    <property type="entry name" value="Rng_hydr_dOase-bsu"/>
</dbReference>
<keyword evidence="4" id="KW-1185">Reference proteome</keyword>
<dbReference type="CDD" id="cd00667">
    <property type="entry name" value="ring_hydroxylating_dioxygenases_beta"/>
    <property type="match status" value="1"/>
</dbReference>
<dbReference type="Pfam" id="PF00866">
    <property type="entry name" value="Ring_hydroxyl_B"/>
    <property type="match status" value="1"/>
</dbReference>
<comment type="similarity">
    <text evidence="1">Belongs to the bacterial ring-hydroxylating dioxygenase beta subunit family.</text>
</comment>
<name>A0ABW9A162_9BURK</name>
<dbReference type="GO" id="GO:0051213">
    <property type="term" value="F:dioxygenase activity"/>
    <property type="evidence" value="ECO:0007669"/>
    <property type="project" value="UniProtKB-KW"/>
</dbReference>
<dbReference type="EMBL" id="JAQQFN010000055">
    <property type="protein sequence ID" value="MFL9888999.1"/>
    <property type="molecule type" value="Genomic_DNA"/>
</dbReference>
<evidence type="ECO:0000256" key="1">
    <source>
        <dbReference type="ARBA" id="ARBA00009570"/>
    </source>
</evidence>
<dbReference type="SUPFAM" id="SSF54427">
    <property type="entry name" value="NTF2-like"/>
    <property type="match status" value="1"/>
</dbReference>
<keyword evidence="2" id="KW-0560">Oxidoreductase</keyword>
<reference evidence="3 4" key="1">
    <citation type="journal article" date="2024" name="Chem. Sci.">
        <title>Discovery of megapolipeptins by genome mining of a Burkholderiales bacteria collection.</title>
        <authorList>
            <person name="Paulo B.S."/>
            <person name="Recchia M.J.J."/>
            <person name="Lee S."/>
            <person name="Fergusson C.H."/>
            <person name="Romanowski S.B."/>
            <person name="Hernandez A."/>
            <person name="Krull N."/>
            <person name="Liu D.Y."/>
            <person name="Cavanagh H."/>
            <person name="Bos A."/>
            <person name="Gray C.A."/>
            <person name="Murphy B.T."/>
            <person name="Linington R.G."/>
            <person name="Eustaquio A.S."/>
        </authorList>
    </citation>
    <scope>NUCLEOTIDE SEQUENCE [LARGE SCALE GENOMIC DNA]</scope>
    <source>
        <strain evidence="3 4">RL16-012-BIC-B</strain>
    </source>
</reference>
<dbReference type="PANTHER" id="PTHR41534">
    <property type="entry name" value="BLR3401 PROTEIN"/>
    <property type="match status" value="1"/>
</dbReference>
<sequence length="185" mass="21055">MSTTTMEIPAKTGARVKASTPIYGDILDFLIDDAAMLDDDRHAEWLNSLADDVVYTMPVRKTLRRRDGKGFDEQGYHLNDNRQTLAMRVQRTLEVPSAPDRDPAPRIKRLVTNLVVHETGVPDEYAATTYLLLMRNRFEAPSYDMLTAKREDIIRREANGTLKLARRLILVDQSALGTVYINVFM</sequence>
<evidence type="ECO:0000256" key="2">
    <source>
        <dbReference type="ARBA" id="ARBA00023002"/>
    </source>
</evidence>
<accession>A0ABW9A162</accession>
<dbReference type="PANTHER" id="PTHR41534:SF2">
    <property type="entry name" value="3-PHENYLPROPIONATE_CINNAMIC ACID DIOXYGENASE SUBUNIT BETA"/>
    <property type="match status" value="1"/>
</dbReference>
<dbReference type="RefSeq" id="WP_408335963.1">
    <property type="nucleotide sequence ID" value="NZ_JAQQFH010000063.1"/>
</dbReference>
<keyword evidence="3" id="KW-0223">Dioxygenase</keyword>
<evidence type="ECO:0000313" key="4">
    <source>
        <dbReference type="Proteomes" id="UP001629249"/>
    </source>
</evidence>
<protein>
    <submittedName>
        <fullName evidence="3">Aromatic-ring-hydroxylating dioxygenase subunit beta</fullName>
    </submittedName>
</protein>
<dbReference type="Gene3D" id="3.10.450.50">
    <property type="match status" value="1"/>
</dbReference>
<evidence type="ECO:0000313" key="3">
    <source>
        <dbReference type="EMBL" id="MFL9888999.1"/>
    </source>
</evidence>
<proteinExistence type="inferred from homology"/>